<accession>F0XA65</accession>
<feature type="region of interest" description="Disordered" evidence="2">
    <location>
        <begin position="232"/>
        <end position="310"/>
    </location>
</feature>
<dbReference type="GeneID" id="25976881"/>
<dbReference type="InParanoid" id="F0XA65"/>
<dbReference type="eggNOG" id="ENOG502T05Z">
    <property type="taxonomic scope" value="Eukaryota"/>
</dbReference>
<feature type="coiled-coil region" evidence="1">
    <location>
        <begin position="57"/>
        <end position="91"/>
    </location>
</feature>
<dbReference type="OrthoDB" id="4203839at2759"/>
<evidence type="ECO:0000256" key="2">
    <source>
        <dbReference type="SAM" id="MobiDB-lite"/>
    </source>
</evidence>
<feature type="compositionally biased region" description="Polar residues" evidence="2">
    <location>
        <begin position="285"/>
        <end position="297"/>
    </location>
</feature>
<dbReference type="RefSeq" id="XP_014175160.1">
    <property type="nucleotide sequence ID" value="XM_014319685.1"/>
</dbReference>
<evidence type="ECO:0000313" key="4">
    <source>
        <dbReference type="Proteomes" id="UP000007796"/>
    </source>
</evidence>
<dbReference type="HOGENOM" id="CLU_034305_0_0_1"/>
<dbReference type="EMBL" id="GL629735">
    <property type="protein sequence ID" value="EFX05678.1"/>
    <property type="molecule type" value="Genomic_DNA"/>
</dbReference>
<feature type="compositionally biased region" description="Low complexity" evidence="2">
    <location>
        <begin position="123"/>
        <end position="139"/>
    </location>
</feature>
<evidence type="ECO:0000313" key="3">
    <source>
        <dbReference type="EMBL" id="EFX05678.1"/>
    </source>
</evidence>
<gene>
    <name evidence="3" type="ORF">CMQ_3747</name>
</gene>
<proteinExistence type="predicted"/>
<dbReference type="AlphaFoldDB" id="F0XA65"/>
<sequence length="639" mass="72710">MRLQQATNTQVGLTSTIREGWFDELRHVAQCFITAQQASAKIEQAINTERAQLQGALSAALNERDVTKSELDSARQEIRFLRNRVDELMSKASTQHHVDSSWTNSTYDKSIARSVPESQVETSSWLSRSSSQDSPSDVSLNDSCVDLLQQLPTKVEDMPFTPERKPTSLPYKHDGNAYRSDTPGDCQPFRSSADQIYSQSDQLKPFVREYGPLVQRTKYNGIIAKTPDFSGSLAERHRNNSSTNGHKAAGRFNRTPFSSQGPFAPPPSQHQPGNAFRSQHDTRVRASTPTQGSNMGMQSAIPPRQNQRELHQKPYPQLQQRQTYPGPDTPGLLEQGLVPAPSMELALVQSRYEPFNEYAPGVAPLNTSDEERIRDIFHFFNKMTDWVTRYCSVPNKKLINDMERLFPRLWDYACSATYPNKASNAASHSMFMLSSDEFRKYFLTRLLIQYVVQQMWNAQAWEGLDDELTEVLMSVKHRLDPKYGYDAILQPHERHALVEKRSRAIYDFMRQPSWSKIKSQKMNVALTRFKDIVGPMMNREDIDRQAALHELSGISEGALRLSAILNTSRLSFQFIFNECGIKFSDQSHRPLNASLPTRELQAHHWRLMCVVTPGITYRNDAGVSVDPRFLAKANVLLMQ</sequence>
<dbReference type="Proteomes" id="UP000007796">
    <property type="component" value="Unassembled WGS sequence"/>
</dbReference>
<reference evidence="3 4" key="1">
    <citation type="journal article" date="2011" name="Proc. Natl. Acad. Sci. U.S.A.">
        <title>Genome and transcriptome analyses of the mountain pine beetle-fungal symbiont Grosmannia clavigera, a lodgepole pine pathogen.</title>
        <authorList>
            <person name="DiGuistini S."/>
            <person name="Wang Y."/>
            <person name="Liao N.Y."/>
            <person name="Taylor G."/>
            <person name="Tanguay P."/>
            <person name="Feau N."/>
            <person name="Henrissat B."/>
            <person name="Chan S.K."/>
            <person name="Hesse-Orce U."/>
            <person name="Alamouti S.M."/>
            <person name="Tsui C.K.M."/>
            <person name="Docking R.T."/>
            <person name="Levasseur A."/>
            <person name="Haridas S."/>
            <person name="Robertson G."/>
            <person name="Birol I."/>
            <person name="Holt R.A."/>
            <person name="Marra M.A."/>
            <person name="Hamelin R.C."/>
            <person name="Hirst M."/>
            <person name="Jones S.J.M."/>
            <person name="Bohlmann J."/>
            <person name="Breuil C."/>
        </authorList>
    </citation>
    <scope>NUCLEOTIDE SEQUENCE [LARGE SCALE GENOMIC DNA]</scope>
    <source>
        <strain evidence="4">kw1407 / UAMH 11150</strain>
    </source>
</reference>
<keyword evidence="4" id="KW-1185">Reference proteome</keyword>
<feature type="region of interest" description="Disordered" evidence="2">
    <location>
        <begin position="121"/>
        <end position="140"/>
    </location>
</feature>
<keyword evidence="1" id="KW-0175">Coiled coil</keyword>
<organism evidence="4">
    <name type="scientific">Grosmannia clavigera (strain kw1407 / UAMH 11150)</name>
    <name type="common">Blue stain fungus</name>
    <name type="synonym">Graphiocladiella clavigera</name>
    <dbReference type="NCBI Taxonomy" id="655863"/>
    <lineage>
        <taxon>Eukaryota</taxon>
        <taxon>Fungi</taxon>
        <taxon>Dikarya</taxon>
        <taxon>Ascomycota</taxon>
        <taxon>Pezizomycotina</taxon>
        <taxon>Sordariomycetes</taxon>
        <taxon>Sordariomycetidae</taxon>
        <taxon>Ophiostomatales</taxon>
        <taxon>Ophiostomataceae</taxon>
        <taxon>Leptographium</taxon>
    </lineage>
</organism>
<name>F0XA65_GROCL</name>
<protein>
    <submittedName>
        <fullName evidence="3">Uncharacterized protein</fullName>
    </submittedName>
</protein>
<evidence type="ECO:0000256" key="1">
    <source>
        <dbReference type="SAM" id="Coils"/>
    </source>
</evidence>